<feature type="transmembrane region" description="Helical" evidence="1">
    <location>
        <begin position="140"/>
        <end position="159"/>
    </location>
</feature>
<evidence type="ECO:0000313" key="4">
    <source>
        <dbReference type="EMBL" id="PSL28186.1"/>
    </source>
</evidence>
<dbReference type="InterPro" id="IPR016187">
    <property type="entry name" value="CTDL_fold"/>
</dbReference>
<keyword evidence="1" id="KW-0812">Transmembrane</keyword>
<dbReference type="InterPro" id="IPR005532">
    <property type="entry name" value="SUMF_dom"/>
</dbReference>
<comment type="caution">
    <text evidence="4">The sequence shown here is derived from an EMBL/GenBank/DDBJ whole genome shotgun (WGS) entry which is preliminary data.</text>
</comment>
<dbReference type="InterPro" id="IPR035897">
    <property type="entry name" value="Toll_tir_struct_dom_sf"/>
</dbReference>
<reference evidence="4 5" key="1">
    <citation type="submission" date="2018-03" db="EMBL/GenBank/DDBJ databases">
        <title>Genomic Encyclopedia of Archaeal and Bacterial Type Strains, Phase II (KMG-II): from individual species to whole genera.</title>
        <authorList>
            <person name="Goeker M."/>
        </authorList>
    </citation>
    <scope>NUCLEOTIDE SEQUENCE [LARGE SCALE GENOMIC DNA]</scope>
    <source>
        <strain evidence="4 5">DSM 18107</strain>
    </source>
</reference>
<dbReference type="SUPFAM" id="SSF56436">
    <property type="entry name" value="C-type lectin-like"/>
    <property type="match status" value="1"/>
</dbReference>
<proteinExistence type="predicted"/>
<dbReference type="InterPro" id="IPR000157">
    <property type="entry name" value="TIR_dom"/>
</dbReference>
<gene>
    <name evidence="4" type="ORF">CLV42_108105</name>
</gene>
<dbReference type="PANTHER" id="PTHR23150:SF19">
    <property type="entry name" value="FORMYLGLYCINE-GENERATING ENZYME"/>
    <property type="match status" value="1"/>
</dbReference>
<evidence type="ECO:0000256" key="1">
    <source>
        <dbReference type="SAM" id="Phobius"/>
    </source>
</evidence>
<keyword evidence="1" id="KW-0472">Membrane</keyword>
<evidence type="ECO:0000313" key="5">
    <source>
        <dbReference type="Proteomes" id="UP000240978"/>
    </source>
</evidence>
<protein>
    <submittedName>
        <fullName evidence="4">Formylglycine-generating enzyme required for sulfatase activity</fullName>
    </submittedName>
</protein>
<dbReference type="GO" id="GO:0007165">
    <property type="term" value="P:signal transduction"/>
    <property type="evidence" value="ECO:0007669"/>
    <property type="project" value="InterPro"/>
</dbReference>
<feature type="domain" description="TIR" evidence="3">
    <location>
        <begin position="6"/>
        <end position="124"/>
    </location>
</feature>
<name>A0A2P8G2L9_9BACT</name>
<dbReference type="InterPro" id="IPR051043">
    <property type="entry name" value="Sulfatase_Mod_Factor_Kinase"/>
</dbReference>
<accession>A0A2P8G2L9</accession>
<dbReference type="Pfam" id="PF13676">
    <property type="entry name" value="TIR_2"/>
    <property type="match status" value="1"/>
</dbReference>
<dbReference type="RefSeq" id="WP_106603655.1">
    <property type="nucleotide sequence ID" value="NZ_PYGK01000008.1"/>
</dbReference>
<dbReference type="Proteomes" id="UP000240978">
    <property type="component" value="Unassembled WGS sequence"/>
</dbReference>
<keyword evidence="1" id="KW-1133">Transmembrane helix</keyword>
<evidence type="ECO:0000259" key="3">
    <source>
        <dbReference type="Pfam" id="PF13676"/>
    </source>
</evidence>
<dbReference type="Pfam" id="PF03781">
    <property type="entry name" value="FGE-sulfatase"/>
    <property type="match status" value="1"/>
</dbReference>
<dbReference type="EMBL" id="PYGK01000008">
    <property type="protein sequence ID" value="PSL28186.1"/>
    <property type="molecule type" value="Genomic_DNA"/>
</dbReference>
<feature type="domain" description="Sulfatase-modifying factor enzyme-like" evidence="2">
    <location>
        <begin position="177"/>
        <end position="344"/>
    </location>
</feature>
<dbReference type="Gene3D" id="3.40.50.10140">
    <property type="entry name" value="Toll/interleukin-1 receptor homology (TIR) domain"/>
    <property type="match status" value="1"/>
</dbReference>
<dbReference type="GO" id="GO:0120147">
    <property type="term" value="F:formylglycine-generating oxidase activity"/>
    <property type="evidence" value="ECO:0007669"/>
    <property type="project" value="TreeGrafter"/>
</dbReference>
<dbReference type="InterPro" id="IPR042095">
    <property type="entry name" value="SUMF_sf"/>
</dbReference>
<dbReference type="SUPFAM" id="SSF52200">
    <property type="entry name" value="Toll/Interleukin receptor TIR domain"/>
    <property type="match status" value="1"/>
</dbReference>
<organism evidence="4 5">
    <name type="scientific">Chitinophaga ginsengisoli</name>
    <dbReference type="NCBI Taxonomy" id="363837"/>
    <lineage>
        <taxon>Bacteria</taxon>
        <taxon>Pseudomonadati</taxon>
        <taxon>Bacteroidota</taxon>
        <taxon>Chitinophagia</taxon>
        <taxon>Chitinophagales</taxon>
        <taxon>Chitinophagaceae</taxon>
        <taxon>Chitinophaga</taxon>
    </lineage>
</organism>
<dbReference type="PANTHER" id="PTHR23150">
    <property type="entry name" value="SULFATASE MODIFYING FACTOR 1, 2"/>
    <property type="match status" value="1"/>
</dbReference>
<keyword evidence="5" id="KW-1185">Reference proteome</keyword>
<dbReference type="Gene3D" id="3.90.1580.10">
    <property type="entry name" value="paralog of FGE (formylglycine-generating enzyme)"/>
    <property type="match status" value="1"/>
</dbReference>
<sequence length="348" mass="39801">MTRYDVAISVAVEDNAVARAIVAELEKLRVKCYYYESQEDISWGEHLIRLTMDAYGKHTSYVLLITSRTFVTKYWSDIEKQIALTWGQQGRILQLRLDDTPVGGIPIQVVYKDWQNNPEEIAKLLHQKIRRKKRVVRRKWLRVSPLFSALIITGFIWALTHRPVNYIKRVEVIAPGDTFYISSVEVTVAAYRKYCIDKHVEFPEQPANSHDDGPVRNVTWEEARAYCEANGGRLPTEMEWEYAALAGESTIYSGGTAAVSVAVYGKTRPAKIASRKPNAWGIFDMTGNVAEWCYDWSDTTHTTRVVKGGGYNSVINPINELAVTHRRTENPELRLKDVGFRVVWNKKD</sequence>
<evidence type="ECO:0000259" key="2">
    <source>
        <dbReference type="Pfam" id="PF03781"/>
    </source>
</evidence>
<dbReference type="AlphaFoldDB" id="A0A2P8G2L9"/>
<dbReference type="OrthoDB" id="9768004at2"/>